<dbReference type="Pfam" id="PF17917">
    <property type="entry name" value="RT_RNaseH"/>
    <property type="match status" value="1"/>
</dbReference>
<proteinExistence type="predicted"/>
<keyword evidence="2" id="KW-0548">Nucleotidyltransferase</keyword>
<dbReference type="GO" id="GO:0003964">
    <property type="term" value="F:RNA-directed DNA polymerase activity"/>
    <property type="evidence" value="ECO:0007669"/>
    <property type="project" value="UniProtKB-KW"/>
</dbReference>
<evidence type="ECO:0000313" key="9">
    <source>
        <dbReference type="Proteomes" id="UP000265180"/>
    </source>
</evidence>
<protein>
    <recommendedName>
        <fullName evidence="7">Reverse transcriptase RNase H-like domain-containing protein</fullName>
    </recommendedName>
</protein>
<evidence type="ECO:0000256" key="1">
    <source>
        <dbReference type="ARBA" id="ARBA00022679"/>
    </source>
</evidence>
<evidence type="ECO:0000256" key="6">
    <source>
        <dbReference type="ARBA" id="ARBA00022918"/>
    </source>
</evidence>
<dbReference type="InterPro" id="IPR043502">
    <property type="entry name" value="DNA/RNA_pol_sf"/>
</dbReference>
<dbReference type="GO" id="GO:0004519">
    <property type="term" value="F:endonuclease activity"/>
    <property type="evidence" value="ECO:0007669"/>
    <property type="project" value="UniProtKB-KW"/>
</dbReference>
<sequence length="216" mass="24480">MKLSEMSSTAKNQISFFGNQYTINGIRPDPAKVRDIQKMPTPQNKNELHRFIGMLSNLSPYIPRFTDKAHTLRGLLKNDAPWVWDTNYQNCFDDLKTIITEDACLKYYDPSVALVQNNQPIAFGFKTLTGTQSRYSNIEREMLAIVYGIQRYHTYLDKQPLCSCWLPSWLPVCPLKPASTGAQVGSLFPFGLPSRSHSNCLFSGPAVLVAHDVLRF</sequence>
<evidence type="ECO:0000259" key="7">
    <source>
        <dbReference type="Pfam" id="PF17917"/>
    </source>
</evidence>
<dbReference type="Ensembl" id="ENSORLT00020009553.1">
    <property type="protein sequence ID" value="ENSORLP00020023436.1"/>
    <property type="gene ID" value="ENSORLG00020004267.1"/>
</dbReference>
<dbReference type="PANTHER" id="PTHR37984">
    <property type="entry name" value="PROTEIN CBG26694"/>
    <property type="match status" value="1"/>
</dbReference>
<dbReference type="Proteomes" id="UP000265180">
    <property type="component" value="Chromosome 2"/>
</dbReference>
<dbReference type="FunFam" id="3.30.70.270:FF:000020">
    <property type="entry name" value="Transposon Tf2-6 polyprotein-like Protein"/>
    <property type="match status" value="1"/>
</dbReference>
<name>A0A3P9LRX1_ORYLA</name>
<evidence type="ECO:0000256" key="2">
    <source>
        <dbReference type="ARBA" id="ARBA00022695"/>
    </source>
</evidence>
<feature type="domain" description="Reverse transcriptase RNase H-like" evidence="7">
    <location>
        <begin position="97"/>
        <end position="160"/>
    </location>
</feature>
<organism evidence="8 9">
    <name type="scientific">Oryzias latipes</name>
    <name type="common">Japanese rice fish</name>
    <name type="synonym">Japanese killifish</name>
    <dbReference type="NCBI Taxonomy" id="8090"/>
    <lineage>
        <taxon>Eukaryota</taxon>
        <taxon>Metazoa</taxon>
        <taxon>Chordata</taxon>
        <taxon>Craniata</taxon>
        <taxon>Vertebrata</taxon>
        <taxon>Euteleostomi</taxon>
        <taxon>Actinopterygii</taxon>
        <taxon>Neopterygii</taxon>
        <taxon>Teleostei</taxon>
        <taxon>Neoteleostei</taxon>
        <taxon>Acanthomorphata</taxon>
        <taxon>Ovalentaria</taxon>
        <taxon>Atherinomorphae</taxon>
        <taxon>Beloniformes</taxon>
        <taxon>Adrianichthyidae</taxon>
        <taxon>Oryziinae</taxon>
        <taxon>Oryzias</taxon>
    </lineage>
</organism>
<evidence type="ECO:0000256" key="3">
    <source>
        <dbReference type="ARBA" id="ARBA00022722"/>
    </source>
</evidence>
<keyword evidence="1" id="KW-0808">Transferase</keyword>
<accession>A0A3P9LRX1</accession>
<reference evidence="8" key="3">
    <citation type="submission" date="2025-08" db="UniProtKB">
        <authorList>
            <consortium name="Ensembl"/>
        </authorList>
    </citation>
    <scope>IDENTIFICATION</scope>
    <source>
        <strain evidence="8">HNI</strain>
    </source>
</reference>
<dbReference type="PANTHER" id="PTHR37984:SF7">
    <property type="entry name" value="INTEGRASE CATALYTIC DOMAIN-CONTAINING PROTEIN"/>
    <property type="match status" value="1"/>
</dbReference>
<keyword evidence="4" id="KW-0255">Endonuclease</keyword>
<keyword evidence="6" id="KW-0695">RNA-directed DNA polymerase</keyword>
<dbReference type="GO" id="GO:0016787">
    <property type="term" value="F:hydrolase activity"/>
    <property type="evidence" value="ECO:0007669"/>
    <property type="project" value="UniProtKB-KW"/>
</dbReference>
<dbReference type="InterPro" id="IPR041373">
    <property type="entry name" value="RT_RNaseH"/>
</dbReference>
<reference evidence="8" key="4">
    <citation type="submission" date="2025-09" db="UniProtKB">
        <authorList>
            <consortium name="Ensembl"/>
        </authorList>
    </citation>
    <scope>IDENTIFICATION</scope>
    <source>
        <strain evidence="8">HNI</strain>
    </source>
</reference>
<evidence type="ECO:0000256" key="4">
    <source>
        <dbReference type="ARBA" id="ARBA00022759"/>
    </source>
</evidence>
<reference key="1">
    <citation type="journal article" date="2007" name="Nature">
        <title>The medaka draft genome and insights into vertebrate genome evolution.</title>
        <authorList>
            <person name="Kasahara M."/>
            <person name="Naruse K."/>
            <person name="Sasaki S."/>
            <person name="Nakatani Y."/>
            <person name="Qu W."/>
            <person name="Ahsan B."/>
            <person name="Yamada T."/>
            <person name="Nagayasu Y."/>
            <person name="Doi K."/>
            <person name="Kasai Y."/>
            <person name="Jindo T."/>
            <person name="Kobayashi D."/>
            <person name="Shimada A."/>
            <person name="Toyoda A."/>
            <person name="Kuroki Y."/>
            <person name="Fujiyama A."/>
            <person name="Sasaki T."/>
            <person name="Shimizu A."/>
            <person name="Asakawa S."/>
            <person name="Shimizu N."/>
            <person name="Hashimoto S."/>
            <person name="Yang J."/>
            <person name="Lee Y."/>
            <person name="Matsushima K."/>
            <person name="Sugano S."/>
            <person name="Sakaizumi M."/>
            <person name="Narita T."/>
            <person name="Ohishi K."/>
            <person name="Haga S."/>
            <person name="Ohta F."/>
            <person name="Nomoto H."/>
            <person name="Nogata K."/>
            <person name="Morishita T."/>
            <person name="Endo T."/>
            <person name="Shin-I T."/>
            <person name="Takeda H."/>
            <person name="Morishita S."/>
            <person name="Kohara Y."/>
        </authorList>
    </citation>
    <scope>NUCLEOTIDE SEQUENCE [LARGE SCALE GENOMIC DNA]</scope>
    <source>
        <strain>Hd-rR</strain>
    </source>
</reference>
<dbReference type="InterPro" id="IPR043128">
    <property type="entry name" value="Rev_trsase/Diguanyl_cyclase"/>
</dbReference>
<keyword evidence="5" id="KW-0378">Hydrolase</keyword>
<keyword evidence="3" id="KW-0540">Nuclease</keyword>
<evidence type="ECO:0000313" key="8">
    <source>
        <dbReference type="Ensembl" id="ENSORLP00020023436.1"/>
    </source>
</evidence>
<dbReference type="SUPFAM" id="SSF56672">
    <property type="entry name" value="DNA/RNA polymerases"/>
    <property type="match status" value="1"/>
</dbReference>
<dbReference type="InterPro" id="IPR050951">
    <property type="entry name" value="Retrovirus_Pol_polyprotein"/>
</dbReference>
<evidence type="ECO:0000256" key="5">
    <source>
        <dbReference type="ARBA" id="ARBA00022801"/>
    </source>
</evidence>
<dbReference type="AlphaFoldDB" id="A0A3P9LRX1"/>
<reference evidence="8 9" key="2">
    <citation type="submission" date="2017-04" db="EMBL/GenBank/DDBJ databases">
        <title>CpG methylation of centromeres and impact of large insertions on vertebrate speciation.</title>
        <authorList>
            <person name="Ichikawa K."/>
            <person name="Yoshimura J."/>
            <person name="Morishita S."/>
        </authorList>
    </citation>
    <scope>NUCLEOTIDE SEQUENCE</scope>
    <source>
        <strain evidence="8 9">HNI</strain>
    </source>
</reference>
<dbReference type="Gene3D" id="3.30.70.270">
    <property type="match status" value="1"/>
</dbReference>